<dbReference type="EMBL" id="CADEBD010000422">
    <property type="protein sequence ID" value="CAB3254395.1"/>
    <property type="molecule type" value="Genomic_DNA"/>
</dbReference>
<sequence length="239" mass="27514">MSLQRTPPHTTSVPKLNAPTNSTLHYNSDSALNISNKPELEDNYFNITKRQKRTFEDVNNDSTCHFSDIQAMIIELKSQQEHKFVSLNSALNMIINQNSELQKSVESISSQHQELLSKISNVEKENRELKEQVSNLESHVNFFEKQLRCTTIEVRNLPKQTNETKRTLANRIQEIGAALFISEYLSKQSRKLFYLARTNVKENKLAATWTSFGNIYVKKSEDSLPIRIKSEVELGRVLL</sequence>
<dbReference type="InterPro" id="IPR057251">
    <property type="entry name" value="FP_C"/>
</dbReference>
<evidence type="ECO:0000256" key="2">
    <source>
        <dbReference type="SAM" id="MobiDB-lite"/>
    </source>
</evidence>
<dbReference type="Pfam" id="PF25298">
    <property type="entry name" value="Baculo_FP_2nd"/>
    <property type="match status" value="1"/>
</dbReference>
<feature type="coiled-coil region" evidence="1">
    <location>
        <begin position="105"/>
        <end position="146"/>
    </location>
</feature>
<protein>
    <recommendedName>
        <fullName evidence="3">FP protein C-terminal domain-containing protein</fullName>
    </recommendedName>
</protein>
<evidence type="ECO:0000259" key="3">
    <source>
        <dbReference type="Pfam" id="PF25298"/>
    </source>
</evidence>
<feature type="region of interest" description="Disordered" evidence="2">
    <location>
        <begin position="1"/>
        <end position="22"/>
    </location>
</feature>
<evidence type="ECO:0000313" key="5">
    <source>
        <dbReference type="Proteomes" id="UP000494256"/>
    </source>
</evidence>
<dbReference type="Proteomes" id="UP000494256">
    <property type="component" value="Unassembled WGS sequence"/>
</dbReference>
<accession>A0A8S1AX66</accession>
<dbReference type="AlphaFoldDB" id="A0A8S1AX66"/>
<feature type="domain" description="FP protein C-terminal" evidence="3">
    <location>
        <begin position="187"/>
        <end position="236"/>
    </location>
</feature>
<evidence type="ECO:0000256" key="1">
    <source>
        <dbReference type="SAM" id="Coils"/>
    </source>
</evidence>
<proteinExistence type="predicted"/>
<dbReference type="OrthoDB" id="300641at2759"/>
<keyword evidence="1" id="KW-0175">Coiled coil</keyword>
<organism evidence="4 5">
    <name type="scientific">Arctia plantaginis</name>
    <name type="common">Wood tiger moth</name>
    <name type="synonym">Phalaena plantaginis</name>
    <dbReference type="NCBI Taxonomy" id="874455"/>
    <lineage>
        <taxon>Eukaryota</taxon>
        <taxon>Metazoa</taxon>
        <taxon>Ecdysozoa</taxon>
        <taxon>Arthropoda</taxon>
        <taxon>Hexapoda</taxon>
        <taxon>Insecta</taxon>
        <taxon>Pterygota</taxon>
        <taxon>Neoptera</taxon>
        <taxon>Endopterygota</taxon>
        <taxon>Lepidoptera</taxon>
        <taxon>Glossata</taxon>
        <taxon>Ditrysia</taxon>
        <taxon>Noctuoidea</taxon>
        <taxon>Erebidae</taxon>
        <taxon>Arctiinae</taxon>
        <taxon>Arctia</taxon>
    </lineage>
</organism>
<reference evidence="4 5" key="1">
    <citation type="submission" date="2020-04" db="EMBL/GenBank/DDBJ databases">
        <authorList>
            <person name="Wallbank WR R."/>
            <person name="Pardo Diaz C."/>
            <person name="Kozak K."/>
            <person name="Martin S."/>
            <person name="Jiggins C."/>
            <person name="Moest M."/>
            <person name="Warren A I."/>
            <person name="Byers J.R.P. K."/>
            <person name="Montejo-Kovacevich G."/>
            <person name="Yen C E."/>
        </authorList>
    </citation>
    <scope>NUCLEOTIDE SEQUENCE [LARGE SCALE GENOMIC DNA]</scope>
</reference>
<evidence type="ECO:0000313" key="4">
    <source>
        <dbReference type="EMBL" id="CAB3254395.1"/>
    </source>
</evidence>
<comment type="caution">
    <text evidence="4">The sequence shown here is derived from an EMBL/GenBank/DDBJ whole genome shotgun (WGS) entry which is preliminary data.</text>
</comment>
<gene>
    <name evidence="4" type="ORF">APLA_LOCUS14707</name>
</gene>
<name>A0A8S1AX66_ARCPL</name>